<gene>
    <name evidence="2" type="ORF">BHM03_00041239</name>
</gene>
<feature type="region of interest" description="Disordered" evidence="1">
    <location>
        <begin position="46"/>
        <end position="96"/>
    </location>
</feature>
<evidence type="ECO:0000313" key="2">
    <source>
        <dbReference type="EMBL" id="RZR74679.1"/>
    </source>
</evidence>
<name>A0A445MK94_ENSVE</name>
<dbReference type="Proteomes" id="UP000290560">
    <property type="component" value="Unassembled WGS sequence"/>
</dbReference>
<evidence type="ECO:0000256" key="1">
    <source>
        <dbReference type="SAM" id="MobiDB-lite"/>
    </source>
</evidence>
<organism evidence="2">
    <name type="scientific">Ensete ventricosum</name>
    <name type="common">Abyssinian banana</name>
    <name type="synonym">Musa ensete</name>
    <dbReference type="NCBI Taxonomy" id="4639"/>
    <lineage>
        <taxon>Eukaryota</taxon>
        <taxon>Viridiplantae</taxon>
        <taxon>Streptophyta</taxon>
        <taxon>Embryophyta</taxon>
        <taxon>Tracheophyta</taxon>
        <taxon>Spermatophyta</taxon>
        <taxon>Magnoliopsida</taxon>
        <taxon>Liliopsida</taxon>
        <taxon>Zingiberales</taxon>
        <taxon>Musaceae</taxon>
        <taxon>Ensete</taxon>
    </lineage>
</organism>
<sequence>MGEVDRRRYVNPRFPSEGGRASHVCYTHLLRMHAGIVYITQIRFRTAQRKGERERERQRKSAVAHTTPPPPPPPPPLSPSVALLPQSDLSSPFPIPEETLTAYRPRARDAGRCRSRRRRAVAVVGDPGSIGHEGRGFDRKDVDLSGSGPRSCFRRRISGRSSGFFENLLNFNDAFLSSDGGLRSWSWAG</sequence>
<protein>
    <submittedName>
        <fullName evidence="2">Uncharacterized protein</fullName>
    </submittedName>
</protein>
<dbReference type="EMBL" id="KV876343">
    <property type="protein sequence ID" value="RZR74679.1"/>
    <property type="molecule type" value="Genomic_DNA"/>
</dbReference>
<reference evidence="2" key="1">
    <citation type="journal article" date="2018" name="Data Brief">
        <title>Genome sequence data from 17 accessions of Ensete ventricosum, a staple food crop for millions in Ethiopia.</title>
        <authorList>
            <person name="Yemataw Z."/>
            <person name="Muzemil S."/>
            <person name="Ambachew D."/>
            <person name="Tripathi L."/>
            <person name="Tesfaye K."/>
            <person name="Chala A."/>
            <person name="Farbos A."/>
            <person name="O'Neill P."/>
            <person name="Moore K."/>
            <person name="Grant M."/>
            <person name="Studholme D.J."/>
        </authorList>
    </citation>
    <scope>NUCLEOTIDE SEQUENCE [LARGE SCALE GENOMIC DNA]</scope>
    <source>
        <tissue evidence="2">Leaf</tissue>
    </source>
</reference>
<dbReference type="AlphaFoldDB" id="A0A445MK94"/>
<feature type="compositionally biased region" description="Basic and acidic residues" evidence="1">
    <location>
        <begin position="49"/>
        <end position="59"/>
    </location>
</feature>
<feature type="compositionally biased region" description="Pro residues" evidence="1">
    <location>
        <begin position="67"/>
        <end position="78"/>
    </location>
</feature>
<accession>A0A445MK94</accession>
<proteinExistence type="predicted"/>